<evidence type="ECO:0000313" key="2">
    <source>
        <dbReference type="Proteomes" id="UP001176021"/>
    </source>
</evidence>
<name>A0ABT8QSH3_9FIRM</name>
<dbReference type="Proteomes" id="UP001176021">
    <property type="component" value="Unassembled WGS sequence"/>
</dbReference>
<accession>A0ABT8QSH3</accession>
<gene>
    <name evidence="1" type="ORF">M8H41_12180</name>
</gene>
<proteinExistence type="predicted"/>
<dbReference type="EMBL" id="JAMJEV010000009">
    <property type="protein sequence ID" value="MDO0823605.1"/>
    <property type="molecule type" value="Genomic_DNA"/>
</dbReference>
<evidence type="ECO:0000313" key="1">
    <source>
        <dbReference type="EMBL" id="MDO0823605.1"/>
    </source>
</evidence>
<protein>
    <submittedName>
        <fullName evidence="1">Uncharacterized protein</fullName>
    </submittedName>
</protein>
<comment type="caution">
    <text evidence="1">The sequence shown here is derived from an EMBL/GenBank/DDBJ whole genome shotgun (WGS) entry which is preliminary data.</text>
</comment>
<dbReference type="RefSeq" id="WP_252470020.1">
    <property type="nucleotide sequence ID" value="NZ_JAMHFY010000013.1"/>
</dbReference>
<organism evidence="1 2">
    <name type="scientific">Desulfosporosinus nitroreducens</name>
    <dbReference type="NCBI Taxonomy" id="2018668"/>
    <lineage>
        <taxon>Bacteria</taxon>
        <taxon>Bacillati</taxon>
        <taxon>Bacillota</taxon>
        <taxon>Clostridia</taxon>
        <taxon>Eubacteriales</taxon>
        <taxon>Desulfitobacteriaceae</taxon>
        <taxon>Desulfosporosinus</taxon>
    </lineage>
</organism>
<keyword evidence="2" id="KW-1185">Reference proteome</keyword>
<reference evidence="1" key="1">
    <citation type="submission" date="2022-05" db="EMBL/GenBank/DDBJ databases">
        <title>Expanded diversity of anoxic marine methylotrophy in a Black Sea sulfate reducing microorganism.</title>
        <authorList>
            <person name="Fischer P.Q."/>
            <person name="Stams A.J.M."/>
            <person name="Villanueva L."/>
            <person name="Sousa D.Z."/>
        </authorList>
    </citation>
    <scope>NUCLEOTIDE SEQUENCE</scope>
    <source>
        <strain evidence="1">P130</strain>
    </source>
</reference>
<sequence length="83" mass="9022">MSRPWLTGGSVHPCTLPRLWGRSLNGSLLFCLRKDVALVSHCVLGLGTKDEGSVALGEGTFYVHLLAWSCVERVQAGVVVIWN</sequence>